<accession>A0ABQ4TJA8</accession>
<reference evidence="1" key="1">
    <citation type="journal article" date="2021" name="Front. Microbiol.">
        <title>Comprehensive Comparative Genomics and Phenotyping of Methylobacterium Species.</title>
        <authorList>
            <person name="Alessa O."/>
            <person name="Ogura Y."/>
            <person name="Fujitani Y."/>
            <person name="Takami H."/>
            <person name="Hayashi T."/>
            <person name="Sahin N."/>
            <person name="Tani A."/>
        </authorList>
    </citation>
    <scope>NUCLEOTIDE SEQUENCE</scope>
    <source>
        <strain evidence="1">DSM 23674</strain>
    </source>
</reference>
<organism evidence="1 2">
    <name type="scientific">Methylobacterium thuringiense</name>
    <dbReference type="NCBI Taxonomy" id="1003091"/>
    <lineage>
        <taxon>Bacteria</taxon>
        <taxon>Pseudomonadati</taxon>
        <taxon>Pseudomonadota</taxon>
        <taxon>Alphaproteobacteria</taxon>
        <taxon>Hyphomicrobiales</taxon>
        <taxon>Methylobacteriaceae</taxon>
        <taxon>Methylobacterium</taxon>
    </lineage>
</organism>
<sequence length="203" mass="23304">MLKAAMGENIENVEDLDLLDMHLWPSEREVEISERWSGKPLKQIISFLRTGKHQGSLMFVASYDRWLQRQKAIRRETENERARELRAAKRVAPQTAIEAEGRTRLKALDRAIKYRRGDKLLEQLVGRSDELTNFWIASALAALNAKLSVATDAERAAEFSQLTGKPCNKDQARSRRKIIERLDEHPGVWLAHKRDRYQAAATA</sequence>
<dbReference type="Proteomes" id="UP001055101">
    <property type="component" value="Unassembled WGS sequence"/>
</dbReference>
<name>A0ABQ4TJA8_9HYPH</name>
<keyword evidence="2" id="KW-1185">Reference proteome</keyword>
<gene>
    <name evidence="1" type="ORF">EKPJFOCH_0386</name>
</gene>
<dbReference type="EMBL" id="BPRA01000001">
    <property type="protein sequence ID" value="GJE53918.1"/>
    <property type="molecule type" value="Genomic_DNA"/>
</dbReference>
<proteinExistence type="predicted"/>
<dbReference type="RefSeq" id="WP_238230508.1">
    <property type="nucleotide sequence ID" value="NZ_BPRA01000001.1"/>
</dbReference>
<evidence type="ECO:0000313" key="1">
    <source>
        <dbReference type="EMBL" id="GJE53918.1"/>
    </source>
</evidence>
<comment type="caution">
    <text evidence="1">The sequence shown here is derived from an EMBL/GenBank/DDBJ whole genome shotgun (WGS) entry which is preliminary data.</text>
</comment>
<evidence type="ECO:0000313" key="2">
    <source>
        <dbReference type="Proteomes" id="UP001055101"/>
    </source>
</evidence>
<reference evidence="1" key="2">
    <citation type="submission" date="2021-08" db="EMBL/GenBank/DDBJ databases">
        <authorList>
            <person name="Tani A."/>
            <person name="Ola A."/>
            <person name="Ogura Y."/>
            <person name="Katsura K."/>
            <person name="Hayashi T."/>
        </authorList>
    </citation>
    <scope>NUCLEOTIDE SEQUENCE</scope>
    <source>
        <strain evidence="1">DSM 23674</strain>
    </source>
</reference>
<protein>
    <submittedName>
        <fullName evidence="1">Uncharacterized protein</fullName>
    </submittedName>
</protein>